<evidence type="ECO:0000313" key="2">
    <source>
        <dbReference type="EMBL" id="QPI16458.1"/>
    </source>
</evidence>
<feature type="coiled-coil region" evidence="1">
    <location>
        <begin position="635"/>
        <end position="662"/>
    </location>
</feature>
<protein>
    <submittedName>
        <fullName evidence="2">Uncharacterized protein</fullName>
    </submittedName>
</protein>
<dbReference type="EMBL" id="MW030560">
    <property type="protein sequence ID" value="QPI16458.1"/>
    <property type="molecule type" value="Genomic_DNA"/>
</dbReference>
<reference evidence="2" key="1">
    <citation type="submission" date="2020-08" db="EMBL/GenBank/DDBJ databases">
        <title>Bridging the membrane lipid divide: bacteria of the FCB group superphylum have the potential to synthesize archaeal ether lipids.</title>
        <authorList>
            <person name="Villanueva L."/>
            <person name="von Meijenfeldt F.A.B."/>
            <person name="Westbye A.B."/>
            <person name="Yadav S."/>
            <person name="Hopmans E.C."/>
            <person name="Dutilh B.E."/>
            <person name="Sinninghe Damste J.S."/>
        </authorList>
    </citation>
    <scope>NUCLEOTIDE SEQUENCE</scope>
    <source>
        <strain evidence="2">NIOZ-UU157</strain>
    </source>
</reference>
<sequence length="1583" mass="181589">MLQQSILLQRKTTVAKKASPEVLNKVKKVIKKMGVDVQSLSEYAKQNPAVDVSSANALADLTAGIIAVSEGNEDVALTEEMVHIATAIIEQRDPKLVTEMISKIGRFQIYKDTLAEYKDSKAYQLPNGKPNIRKIKKEAVDKMIAAVITNDPNINLEEVDQSLFRRMWNTITDWFRGQYKKANIDIFSKTAETVLGGEFEGSILDLNSTEIYYQLSDAQKNIQRELLETQKTLKSVPVIKKNPNPLIEDEVSNEYEVLVDGKWVKNPKRVTNRVERWYKNKLGDKRFTAQEDKDNEVKRLTGSKYHDFFDKDIHARFFNSDGTRRVNPGPKPTFSNSVDSQVYDKLETYYTDLIASFSENGKNPLVFTEIKIYDPKEKEAGTIDLLIVEEDGTVNIYDWKFMSIYKGAEDVAWYKQGAFDIQLRRYKEILVDNYGISTISKNRAIPIIMDFKRANPKDQKSNLEIKGIKIGSVDPGKIDPLTLTPVSEKTEITGVEVIDDVLSQLSAVQKSLEERSTKTDDEYEFKIERVNLIKKAVRSLRGNQNLGPLVDTIAIMEREGTNILSEYITSYEGRPADDKDLDDVTLSEFSASMMEYIGSAEIFGTLADELGDLIYTKEMEVEAITEEDKDNLASRKELVQKLKDQQESIRRSRRKIEKLSGEFTSKFIGERNLVTGLMNPEKVVTGLKSLFRGLSDIGLAATTLLYKMANSAMGKANAESLKETNELLDIRDRLKARGGNLKDIVSKIYQRDKKDSIVNKLIYQYEAEYYSELKANSEEGARSKKWLKDNVNLPAYYKEAKPILDRSIARIKKNNPEGERREKLILEANRMWDVLRTDFNGWGNFVLKRHPQEKWQSKEYLDIKKDPELLELYNFITKLNVKAQSIGYINNAVRSTFLPFVRKSMAESIAWDGSLPPLSRFKERLQNKADDVGYGSINEVTNELENSIPKYYVNDFSIQEDGPNDYSDVSLDIFKNLLLYTNHMNKYKYLTEIEDQLLLAKTVQQFKKNIKTGRFGGAIKENGRLVLEAGSKKNLEIIDQFFRATLYGQKYASDDSDIGFNLSKVTDIINKAVGRDIVSRTDNIYSIQKTMDALNRYTQARSLGFEFISGSVNAFGGNVQLSALAGKYFKYREVLKYEHKLIGNKWVNNDERTMFLELLDTFMPLKEEPTYEKFKKAGLTKWTQLASDENFSDSLFFFFRQPELHIEKSVFMALLDNMMVEDGKLVNIRDFVKKKYKARYESSEKFKELNPKIEEEIKELQKTRSINSIKKLENGKLVVPGLDLSNRKELQRLTNVARTIARTATGGMTDFDNMRVNMNIWLRSLMVFKGWIPKLFDTRFSEFRKVADDFNVEIDENGITTGERYEIGRVRLWGGMLLESIAAKSNLIQDIIKGSDKGILKIDELYVRYTKQYFKENGVQANITKEDFADLIQTNLYNQRKELLILLNMLALSFAIGAIAPDDDEDRAKKNQFRYFQKVIDKFISELGFFYNPVEMASTLDSGMPLLGTVTQVGKFATHLMKEISGFDISNPDRSIKEVRKRAQPTKNLMKMFPLSKSFVNYLAMFDEEWAKAMDVTIPKRNR</sequence>
<keyword evidence="1" id="KW-0175">Coiled coil</keyword>
<proteinExistence type="predicted"/>
<evidence type="ECO:0000256" key="1">
    <source>
        <dbReference type="SAM" id="Coils"/>
    </source>
</evidence>
<accession>A0A7S9SUA1</accession>
<gene>
    <name evidence="2" type="ORF">NIOZUU157_00356</name>
</gene>
<organism evidence="2">
    <name type="scientific">Virus NIOZ-UU157</name>
    <dbReference type="NCBI Taxonomy" id="2763269"/>
    <lineage>
        <taxon>Viruses</taxon>
    </lineage>
</organism>
<name>A0A7S9SUA1_9VIRU</name>